<proteinExistence type="predicted"/>
<protein>
    <submittedName>
        <fullName evidence="1">Uncharacterized protein</fullName>
    </submittedName>
</protein>
<sequence length="221" mass="24483">MSNFLRRHLAPRGRRPNDHERKYFGTDWKALDADFKPFINTMILVATLIATITFAAAFTMPGGFDASGDKLGAATLAKTVALKIFIWADSIAMCCSITVVFLLSFAMLAEQDVLPSVAENSFMLLYLTFFATLVAFMSGIFAVIAPKALWLAISVCIFCAAAFGLIAPGRLPGYPLNTLLHPVICRRNLQGQWEKTKQRNERKSEQNNIRSLIESTPDTKL</sequence>
<gene>
    <name evidence="1" type="ORF">Vadar_008438</name>
</gene>
<dbReference type="Proteomes" id="UP000828048">
    <property type="component" value="Chromosome 1"/>
</dbReference>
<keyword evidence="2" id="KW-1185">Reference proteome</keyword>
<dbReference type="EMBL" id="CM037151">
    <property type="protein sequence ID" value="KAH7842723.1"/>
    <property type="molecule type" value="Genomic_DNA"/>
</dbReference>
<evidence type="ECO:0000313" key="2">
    <source>
        <dbReference type="Proteomes" id="UP000828048"/>
    </source>
</evidence>
<name>A0ACB7XP87_9ERIC</name>
<reference evidence="1 2" key="1">
    <citation type="journal article" date="2021" name="Hortic Res">
        <title>High-quality reference genome and annotation aids understanding of berry development for evergreen blueberry (Vaccinium darrowii).</title>
        <authorList>
            <person name="Yu J."/>
            <person name="Hulse-Kemp A.M."/>
            <person name="Babiker E."/>
            <person name="Staton M."/>
        </authorList>
    </citation>
    <scope>NUCLEOTIDE SEQUENCE [LARGE SCALE GENOMIC DNA]</scope>
    <source>
        <strain evidence="2">cv. NJ 8807/NJ 8810</strain>
        <tissue evidence="1">Young leaf</tissue>
    </source>
</reference>
<comment type="caution">
    <text evidence="1">The sequence shown here is derived from an EMBL/GenBank/DDBJ whole genome shotgun (WGS) entry which is preliminary data.</text>
</comment>
<accession>A0ACB7XP87</accession>
<evidence type="ECO:0000313" key="1">
    <source>
        <dbReference type="EMBL" id="KAH7842723.1"/>
    </source>
</evidence>
<organism evidence="1 2">
    <name type="scientific">Vaccinium darrowii</name>
    <dbReference type="NCBI Taxonomy" id="229202"/>
    <lineage>
        <taxon>Eukaryota</taxon>
        <taxon>Viridiplantae</taxon>
        <taxon>Streptophyta</taxon>
        <taxon>Embryophyta</taxon>
        <taxon>Tracheophyta</taxon>
        <taxon>Spermatophyta</taxon>
        <taxon>Magnoliopsida</taxon>
        <taxon>eudicotyledons</taxon>
        <taxon>Gunneridae</taxon>
        <taxon>Pentapetalae</taxon>
        <taxon>asterids</taxon>
        <taxon>Ericales</taxon>
        <taxon>Ericaceae</taxon>
        <taxon>Vaccinioideae</taxon>
        <taxon>Vaccinieae</taxon>
        <taxon>Vaccinium</taxon>
    </lineage>
</organism>